<gene>
    <name evidence="1" type="primary">kpsU</name>
    <name evidence="1" type="ORF">DEAC_c19050</name>
</gene>
<dbReference type="Gene3D" id="3.90.550.10">
    <property type="entry name" value="Spore Coat Polysaccharide Biosynthesis Protein SpsA, Chain A"/>
    <property type="match status" value="1"/>
</dbReference>
<dbReference type="PANTHER" id="PTHR42866:SF1">
    <property type="entry name" value="SPORE COAT POLYSACCHARIDE BIOSYNTHESIS PROTEIN SPSF"/>
    <property type="match status" value="1"/>
</dbReference>
<dbReference type="STRING" id="476652.DEAC_c19050"/>
<dbReference type="GO" id="GO:0008690">
    <property type="term" value="F:3-deoxy-manno-octulosonate cytidylyltransferase activity"/>
    <property type="evidence" value="ECO:0007669"/>
    <property type="project" value="UniProtKB-EC"/>
</dbReference>
<dbReference type="Pfam" id="PF02348">
    <property type="entry name" value="CTP_transf_3"/>
    <property type="match status" value="1"/>
</dbReference>
<keyword evidence="1" id="KW-0548">Nucleotidyltransferase</keyword>
<evidence type="ECO:0000313" key="2">
    <source>
        <dbReference type="Proteomes" id="UP000036356"/>
    </source>
</evidence>
<dbReference type="Proteomes" id="UP000036356">
    <property type="component" value="Unassembled WGS sequence"/>
</dbReference>
<dbReference type="SUPFAM" id="SSF53448">
    <property type="entry name" value="Nucleotide-diphospho-sugar transferases"/>
    <property type="match status" value="1"/>
</dbReference>
<proteinExistence type="predicted"/>
<keyword evidence="1" id="KW-0808">Transferase</keyword>
<dbReference type="InterPro" id="IPR003329">
    <property type="entry name" value="Cytidylyl_trans"/>
</dbReference>
<reference evidence="1 2" key="1">
    <citation type="submission" date="2015-06" db="EMBL/GenBank/DDBJ databases">
        <title>Draft genome of the moderately acidophilic sulfate reducer Candidatus Desulfosporosinus acididurans strain M1.</title>
        <authorList>
            <person name="Poehlein A."/>
            <person name="Petzsch P."/>
            <person name="Johnson B.D."/>
            <person name="Schloemann M."/>
            <person name="Daniel R."/>
            <person name="Muehling M."/>
        </authorList>
    </citation>
    <scope>NUCLEOTIDE SEQUENCE [LARGE SCALE GENOMIC DNA]</scope>
    <source>
        <strain evidence="1 2">M1</strain>
    </source>
</reference>
<dbReference type="GO" id="GO:0005829">
    <property type="term" value="C:cytosol"/>
    <property type="evidence" value="ECO:0007669"/>
    <property type="project" value="TreeGrafter"/>
</dbReference>
<dbReference type="EMBL" id="LDZY01000006">
    <property type="protein sequence ID" value="KLU65869.1"/>
    <property type="molecule type" value="Genomic_DNA"/>
</dbReference>
<dbReference type="CDD" id="cd02518">
    <property type="entry name" value="GT2_SpsF"/>
    <property type="match status" value="1"/>
</dbReference>
<accession>A0A0J1FQT8</accession>
<dbReference type="EC" id="2.7.7.38" evidence="1"/>
<dbReference type="PATRIC" id="fig|476652.3.peg.1972"/>
<keyword evidence="2" id="KW-1185">Reference proteome</keyword>
<dbReference type="PANTHER" id="PTHR42866">
    <property type="entry name" value="3-DEOXY-MANNO-OCTULOSONATE CYTIDYLYLTRANSFERASE"/>
    <property type="match status" value="1"/>
</dbReference>
<organism evidence="1 2">
    <name type="scientific">Desulfosporosinus acididurans</name>
    <dbReference type="NCBI Taxonomy" id="476652"/>
    <lineage>
        <taxon>Bacteria</taxon>
        <taxon>Bacillati</taxon>
        <taxon>Bacillota</taxon>
        <taxon>Clostridia</taxon>
        <taxon>Eubacteriales</taxon>
        <taxon>Desulfitobacteriaceae</taxon>
        <taxon>Desulfosporosinus</taxon>
    </lineage>
</organism>
<dbReference type="InterPro" id="IPR029044">
    <property type="entry name" value="Nucleotide-diphossugar_trans"/>
</dbReference>
<name>A0A0J1FQT8_9FIRM</name>
<protein>
    <submittedName>
        <fullName evidence="1">3-deoxy-manno-octulosonate cytidylyltransferase</fullName>
        <ecNumber evidence="1">2.7.7.38</ecNumber>
    </submittedName>
</protein>
<sequence length="244" mass="28003">MRVVCIIQARMGSERLPGKVLMDIVGKPMLDHILVRLSHSQRITEVVVATSSNPEDDLIARFCQERNTSVFRGSELDVLARYYDAACQYQADIVVRVTADCPLVDYEGIDELIGEIEQRNVDYLSFNSKPLPRGLTGEVFTFAALKLAHETAHQPYEREHVTIHMYEHPEKFRLASVEAPAWMHRPNYRLTVDTPADIQLIRSIYEILLSQREIIDLQKVIELMDHSPELQTINGHIQQKDPKK</sequence>
<evidence type="ECO:0000313" key="1">
    <source>
        <dbReference type="EMBL" id="KLU65869.1"/>
    </source>
</evidence>
<comment type="caution">
    <text evidence="1">The sequence shown here is derived from an EMBL/GenBank/DDBJ whole genome shotgun (WGS) entry which is preliminary data.</text>
</comment>
<dbReference type="RefSeq" id="WP_047809798.1">
    <property type="nucleotide sequence ID" value="NZ_LDZY01000006.1"/>
</dbReference>
<dbReference type="AlphaFoldDB" id="A0A0J1FQT8"/>